<dbReference type="Proteomes" id="UP000077266">
    <property type="component" value="Unassembled WGS sequence"/>
</dbReference>
<name>A0A165FUF7_EXIGL</name>
<dbReference type="InParanoid" id="A0A165FUF7"/>
<dbReference type="PANTHER" id="PTHR40465">
    <property type="entry name" value="CHROMOSOME 1, WHOLE GENOME SHOTGUN SEQUENCE"/>
    <property type="match status" value="1"/>
</dbReference>
<keyword evidence="1" id="KW-1133">Transmembrane helix</keyword>
<keyword evidence="1" id="KW-0812">Transmembrane</keyword>
<reference evidence="2 3" key="1">
    <citation type="journal article" date="2016" name="Mol. Biol. Evol.">
        <title>Comparative Genomics of Early-Diverging Mushroom-Forming Fungi Provides Insights into the Origins of Lignocellulose Decay Capabilities.</title>
        <authorList>
            <person name="Nagy L.G."/>
            <person name="Riley R."/>
            <person name="Tritt A."/>
            <person name="Adam C."/>
            <person name="Daum C."/>
            <person name="Floudas D."/>
            <person name="Sun H."/>
            <person name="Yadav J.S."/>
            <person name="Pangilinan J."/>
            <person name="Larsson K.H."/>
            <person name="Matsuura K."/>
            <person name="Barry K."/>
            <person name="Labutti K."/>
            <person name="Kuo R."/>
            <person name="Ohm R.A."/>
            <person name="Bhattacharya S.S."/>
            <person name="Shirouzu T."/>
            <person name="Yoshinaga Y."/>
            <person name="Martin F.M."/>
            <person name="Grigoriev I.V."/>
            <person name="Hibbett D.S."/>
        </authorList>
    </citation>
    <scope>NUCLEOTIDE SEQUENCE [LARGE SCALE GENOMIC DNA]</scope>
    <source>
        <strain evidence="2 3">HHB12029</strain>
    </source>
</reference>
<gene>
    <name evidence="2" type="ORF">EXIGLDRAFT_618043</name>
</gene>
<dbReference type="AlphaFoldDB" id="A0A165FUF7"/>
<protein>
    <submittedName>
        <fullName evidence="2">Uncharacterized protein</fullName>
    </submittedName>
</protein>
<dbReference type="STRING" id="1314781.A0A165FUF7"/>
<evidence type="ECO:0000313" key="3">
    <source>
        <dbReference type="Proteomes" id="UP000077266"/>
    </source>
</evidence>
<feature type="transmembrane region" description="Helical" evidence="1">
    <location>
        <begin position="163"/>
        <end position="184"/>
    </location>
</feature>
<feature type="transmembrane region" description="Helical" evidence="1">
    <location>
        <begin position="52"/>
        <end position="74"/>
    </location>
</feature>
<organism evidence="2 3">
    <name type="scientific">Exidia glandulosa HHB12029</name>
    <dbReference type="NCBI Taxonomy" id="1314781"/>
    <lineage>
        <taxon>Eukaryota</taxon>
        <taxon>Fungi</taxon>
        <taxon>Dikarya</taxon>
        <taxon>Basidiomycota</taxon>
        <taxon>Agaricomycotina</taxon>
        <taxon>Agaricomycetes</taxon>
        <taxon>Auriculariales</taxon>
        <taxon>Exidiaceae</taxon>
        <taxon>Exidia</taxon>
    </lineage>
</organism>
<sequence length="195" mass="21722">MAAAVPVNVLNDAIGTLLAGSWANGMLFMLVLTQVWSYVVAFPNDRIWIRALVAFMVSVDFVATFNAFAMVYLYTITHWGDPAFLAVQNNTIPVYSMTMAVSVICMHFFLIYRYVVLSKNYFIAFILVTLACTAFVGDSLATWSVVRFTALADRLKLKTFATIWLSASSAADVCIAVSLIWELLHVKSTFSKTKR</sequence>
<dbReference type="OrthoDB" id="3203775at2759"/>
<keyword evidence="3" id="KW-1185">Reference proteome</keyword>
<dbReference type="EMBL" id="KV426070">
    <property type="protein sequence ID" value="KZV89548.1"/>
    <property type="molecule type" value="Genomic_DNA"/>
</dbReference>
<feature type="transmembrane region" description="Helical" evidence="1">
    <location>
        <begin position="20"/>
        <end position="40"/>
    </location>
</feature>
<dbReference type="PANTHER" id="PTHR40465:SF1">
    <property type="entry name" value="DUF6534 DOMAIN-CONTAINING PROTEIN"/>
    <property type="match status" value="1"/>
</dbReference>
<keyword evidence="1" id="KW-0472">Membrane</keyword>
<evidence type="ECO:0000256" key="1">
    <source>
        <dbReference type="SAM" id="Phobius"/>
    </source>
</evidence>
<evidence type="ECO:0000313" key="2">
    <source>
        <dbReference type="EMBL" id="KZV89548.1"/>
    </source>
</evidence>
<feature type="transmembrane region" description="Helical" evidence="1">
    <location>
        <begin position="122"/>
        <end position="143"/>
    </location>
</feature>
<accession>A0A165FUF7</accession>
<proteinExistence type="predicted"/>
<feature type="transmembrane region" description="Helical" evidence="1">
    <location>
        <begin position="94"/>
        <end position="115"/>
    </location>
</feature>